<keyword evidence="1" id="KW-0812">Transmembrane</keyword>
<accession>A0A367CHR3</accession>
<dbReference type="Proteomes" id="UP000252797">
    <property type="component" value="Unassembled WGS sequence"/>
</dbReference>
<dbReference type="AlphaFoldDB" id="A0A367CHR3"/>
<reference evidence="2 3" key="1">
    <citation type="submission" date="2015-06" db="EMBL/GenBank/DDBJ databases">
        <title>The Genome Sequence of Enterococcus durans 4EA1.</title>
        <authorList>
            <consortium name="The Broad Institute Genomics Platform"/>
            <consortium name="The Broad Institute Genome Sequencing Center for Infectious Disease"/>
            <person name="Earl A.M."/>
            <person name="Van Tyne D."/>
            <person name="Lebreton F."/>
            <person name="Saavedra J.T."/>
            <person name="Gilmore M.S."/>
            <person name="Manson Mcguire A."/>
            <person name="Clock S."/>
            <person name="Crupain M."/>
            <person name="Rangan U."/>
            <person name="Young S."/>
            <person name="Abouelleil A."/>
            <person name="Cao P."/>
            <person name="Chapman S.B."/>
            <person name="Griggs A."/>
            <person name="Priest M."/>
            <person name="Shea T."/>
            <person name="Wortman J."/>
            <person name="Nusbaum C."/>
            <person name="Birren B."/>
        </authorList>
    </citation>
    <scope>NUCLEOTIDE SEQUENCE [LARGE SCALE GENOMIC DNA]</scope>
    <source>
        <strain evidence="2 3">4EA1</strain>
    </source>
</reference>
<sequence length="61" mass="7292">MVSKGTFLILNLIVLFFFIHRFGFTTYSISRITICIFIYIVLYIVTKTIRQNKKVEEKQNK</sequence>
<feature type="transmembrane region" description="Helical" evidence="1">
    <location>
        <begin position="7"/>
        <end position="23"/>
    </location>
</feature>
<gene>
    <name evidence="2" type="ORF">EA71_00086</name>
</gene>
<protein>
    <submittedName>
        <fullName evidence="2">Uncharacterized protein</fullName>
    </submittedName>
</protein>
<evidence type="ECO:0000256" key="1">
    <source>
        <dbReference type="SAM" id="Phobius"/>
    </source>
</evidence>
<dbReference type="EMBL" id="LEPB01000001">
    <property type="protein sequence ID" value="RCA11882.1"/>
    <property type="molecule type" value="Genomic_DNA"/>
</dbReference>
<evidence type="ECO:0000313" key="2">
    <source>
        <dbReference type="EMBL" id="RCA11882.1"/>
    </source>
</evidence>
<evidence type="ECO:0000313" key="3">
    <source>
        <dbReference type="Proteomes" id="UP000252797"/>
    </source>
</evidence>
<organism evidence="2 3">
    <name type="scientific">Enterococcus durans</name>
    <dbReference type="NCBI Taxonomy" id="53345"/>
    <lineage>
        <taxon>Bacteria</taxon>
        <taxon>Bacillati</taxon>
        <taxon>Bacillota</taxon>
        <taxon>Bacilli</taxon>
        <taxon>Lactobacillales</taxon>
        <taxon>Enterococcaceae</taxon>
        <taxon>Enterococcus</taxon>
    </lineage>
</organism>
<proteinExistence type="predicted"/>
<name>A0A367CHR3_9ENTE</name>
<keyword evidence="1" id="KW-0472">Membrane</keyword>
<keyword evidence="1" id="KW-1133">Transmembrane helix</keyword>
<feature type="transmembrane region" description="Helical" evidence="1">
    <location>
        <begin position="29"/>
        <end position="46"/>
    </location>
</feature>
<comment type="caution">
    <text evidence="2">The sequence shown here is derived from an EMBL/GenBank/DDBJ whole genome shotgun (WGS) entry which is preliminary data.</text>
</comment>